<dbReference type="AlphaFoldDB" id="F5RBT8"/>
<name>F5RBT8_METUF</name>
<proteinExistence type="predicted"/>
<comment type="caution">
    <text evidence="1">The sequence shown here is derived from an EMBL/GenBank/DDBJ whole genome shotgun (WGS) entry which is preliminary data.</text>
</comment>
<keyword evidence="2" id="KW-1185">Reference proteome</keyword>
<reference evidence="1 2" key="1">
    <citation type="journal article" date="2011" name="J. Bacteriol.">
        <title>Genome sequence of Methyloversatilis universalis FAM5T, a methylotrophic representative of the order Rhodocyclales.</title>
        <authorList>
            <person name="Kittichotirat W."/>
            <person name="Good N.M."/>
            <person name="Hall R."/>
            <person name="Bringel F."/>
            <person name="Lajus A."/>
            <person name="Medigue C."/>
            <person name="Smalley N.E."/>
            <person name="Beck D."/>
            <person name="Bumgarner R."/>
            <person name="Vuilleumier S."/>
            <person name="Kalyuzhnaya M.G."/>
        </authorList>
    </citation>
    <scope>NUCLEOTIDE SEQUENCE [LARGE SCALE GENOMIC DNA]</scope>
    <source>
        <strain evidence="2">ATCC BAA-1314 / JCM 13912 / FAM5</strain>
    </source>
</reference>
<dbReference type="Proteomes" id="UP000005019">
    <property type="component" value="Unassembled WGS sequence"/>
</dbReference>
<protein>
    <submittedName>
        <fullName evidence="1">Uncharacterized protein</fullName>
    </submittedName>
</protein>
<dbReference type="STRING" id="1000565.METUNv1_01733"/>
<sequence>MTDRQSCIHCARVYLAQSRHFTGRHRGFSFRLLDWAGNQRRKAMALRDATAQQSLF</sequence>
<gene>
    <name evidence="1" type="ORF">METUNv1_01733</name>
</gene>
<organism evidence="1 2">
    <name type="scientific">Methyloversatilis universalis (strain ATCC BAA-1314 / DSM 25237 / JCM 13912 / CCUG 52030 / FAM5)</name>
    <dbReference type="NCBI Taxonomy" id="1000565"/>
    <lineage>
        <taxon>Bacteria</taxon>
        <taxon>Pseudomonadati</taxon>
        <taxon>Pseudomonadota</taxon>
        <taxon>Betaproteobacteria</taxon>
        <taxon>Nitrosomonadales</taxon>
        <taxon>Sterolibacteriaceae</taxon>
        <taxon>Methyloversatilis</taxon>
    </lineage>
</organism>
<evidence type="ECO:0000313" key="1">
    <source>
        <dbReference type="EMBL" id="EGK71955.1"/>
    </source>
</evidence>
<dbReference type="RefSeq" id="WP_008060782.1">
    <property type="nucleotide sequence ID" value="NZ_AFHG01000044.1"/>
</dbReference>
<accession>F5RBT8</accession>
<evidence type="ECO:0000313" key="2">
    <source>
        <dbReference type="Proteomes" id="UP000005019"/>
    </source>
</evidence>
<dbReference type="EMBL" id="AFHG01000044">
    <property type="protein sequence ID" value="EGK71955.1"/>
    <property type="molecule type" value="Genomic_DNA"/>
</dbReference>